<reference evidence="4" key="1">
    <citation type="submission" date="2014-04" db="EMBL/GenBank/DDBJ databases">
        <title>Evolutionary Origins and Diversification of the Mycorrhizal Mutualists.</title>
        <authorList>
            <consortium name="DOE Joint Genome Institute"/>
            <consortium name="Mycorrhizal Genomics Consortium"/>
            <person name="Kohler A."/>
            <person name="Kuo A."/>
            <person name="Nagy L.G."/>
            <person name="Floudas D."/>
            <person name="Copeland A."/>
            <person name="Barry K.W."/>
            <person name="Cichocki N."/>
            <person name="Veneault-Fourrey C."/>
            <person name="LaButti K."/>
            <person name="Lindquist E.A."/>
            <person name="Lipzen A."/>
            <person name="Lundell T."/>
            <person name="Morin E."/>
            <person name="Murat C."/>
            <person name="Riley R."/>
            <person name="Ohm R."/>
            <person name="Sun H."/>
            <person name="Tunlid A."/>
            <person name="Henrissat B."/>
            <person name="Grigoriev I.V."/>
            <person name="Hibbett D.S."/>
            <person name="Martin F."/>
        </authorList>
    </citation>
    <scope>NUCLEOTIDE SEQUENCE [LARGE SCALE GENOMIC DNA]</scope>
    <source>
        <strain evidence="4">FD-334 SS-4</strain>
    </source>
</reference>
<feature type="signal peptide" evidence="2">
    <location>
        <begin position="1"/>
        <end position="30"/>
    </location>
</feature>
<feature type="transmembrane region" description="Helical" evidence="1">
    <location>
        <begin position="206"/>
        <end position="227"/>
    </location>
</feature>
<dbReference type="STRING" id="945553.A0A0D2Q0Q8"/>
<proteinExistence type="predicted"/>
<organism evidence="3 4">
    <name type="scientific">Hypholoma sublateritium (strain FD-334 SS-4)</name>
    <dbReference type="NCBI Taxonomy" id="945553"/>
    <lineage>
        <taxon>Eukaryota</taxon>
        <taxon>Fungi</taxon>
        <taxon>Dikarya</taxon>
        <taxon>Basidiomycota</taxon>
        <taxon>Agaricomycotina</taxon>
        <taxon>Agaricomycetes</taxon>
        <taxon>Agaricomycetidae</taxon>
        <taxon>Agaricales</taxon>
        <taxon>Agaricineae</taxon>
        <taxon>Strophariaceae</taxon>
        <taxon>Hypholoma</taxon>
    </lineage>
</organism>
<keyword evidence="1" id="KW-0812">Transmembrane</keyword>
<keyword evidence="2" id="KW-0732">Signal</keyword>
<dbReference type="Proteomes" id="UP000054270">
    <property type="component" value="Unassembled WGS sequence"/>
</dbReference>
<evidence type="ECO:0000256" key="2">
    <source>
        <dbReference type="SAM" id="SignalP"/>
    </source>
</evidence>
<keyword evidence="1" id="KW-0472">Membrane</keyword>
<dbReference type="AlphaFoldDB" id="A0A0D2Q0Q8"/>
<keyword evidence="1" id="KW-1133">Transmembrane helix</keyword>
<dbReference type="EMBL" id="KN817533">
    <property type="protein sequence ID" value="KJA25120.1"/>
    <property type="molecule type" value="Genomic_DNA"/>
</dbReference>
<gene>
    <name evidence="3" type="ORF">HYPSUDRAFT_200024</name>
</gene>
<evidence type="ECO:0000313" key="3">
    <source>
        <dbReference type="EMBL" id="KJA25120.1"/>
    </source>
</evidence>
<sequence>MARGMPCTSTVPGSLFLSLILAGQTVIVDSADPAVAYAGAGWAASAAAFNGTAARSIVPYGGSTQATAVGGEQLYAHDSRCAVPLPAQNLMFTVRHRASMYTAGSALTVYYGVLDPTRVEQLSLEYILDGRPLHGAAGELRVLHRPTTLAAPGPHTLAVVVVECTGNQTFVFAYATYTAPMLDAPGGPVVVPPPAGASVHSGKSRVGAIVGGVVGGVVLLMLVGPLLDYYPFNHKLHRATLIPLESVMPPRGDIKGALDLEAK</sequence>
<evidence type="ECO:0000313" key="4">
    <source>
        <dbReference type="Proteomes" id="UP000054270"/>
    </source>
</evidence>
<evidence type="ECO:0000256" key="1">
    <source>
        <dbReference type="SAM" id="Phobius"/>
    </source>
</evidence>
<keyword evidence="4" id="KW-1185">Reference proteome</keyword>
<accession>A0A0D2Q0Q8</accession>
<protein>
    <submittedName>
        <fullName evidence="3">Uncharacterized protein</fullName>
    </submittedName>
</protein>
<name>A0A0D2Q0Q8_HYPSF</name>
<feature type="chain" id="PRO_5002248980" evidence="2">
    <location>
        <begin position="31"/>
        <end position="263"/>
    </location>
</feature>